<reference evidence="1 2" key="1">
    <citation type="submission" date="2016-07" db="EMBL/GenBank/DDBJ databases">
        <title>Pervasive Adenine N6-methylation of Active Genes in Fungi.</title>
        <authorList>
            <consortium name="DOE Joint Genome Institute"/>
            <person name="Mondo S.J."/>
            <person name="Dannebaum R.O."/>
            <person name="Kuo R.C."/>
            <person name="Labutti K."/>
            <person name="Haridas S."/>
            <person name="Kuo A."/>
            <person name="Salamov A."/>
            <person name="Ahrendt S.R."/>
            <person name="Lipzen A."/>
            <person name="Sullivan W."/>
            <person name="Andreopoulos W.B."/>
            <person name="Clum A."/>
            <person name="Lindquist E."/>
            <person name="Daum C."/>
            <person name="Ramamoorthy G.K."/>
            <person name="Gryganskyi A."/>
            <person name="Culley D."/>
            <person name="Magnuson J.K."/>
            <person name="James T.Y."/>
            <person name="O'Malley M.A."/>
            <person name="Stajich J.E."/>
            <person name="Spatafora J.W."/>
            <person name="Visel A."/>
            <person name="Grigoriev I.V."/>
        </authorList>
    </citation>
    <scope>NUCLEOTIDE SEQUENCE [LARGE SCALE GENOMIC DNA]</scope>
    <source>
        <strain evidence="1 2">CBS 115471</strain>
    </source>
</reference>
<organism evidence="1 2">
    <name type="scientific">Clohesyomyces aquaticus</name>
    <dbReference type="NCBI Taxonomy" id="1231657"/>
    <lineage>
        <taxon>Eukaryota</taxon>
        <taxon>Fungi</taxon>
        <taxon>Dikarya</taxon>
        <taxon>Ascomycota</taxon>
        <taxon>Pezizomycotina</taxon>
        <taxon>Dothideomycetes</taxon>
        <taxon>Pleosporomycetidae</taxon>
        <taxon>Pleosporales</taxon>
        <taxon>Lindgomycetaceae</taxon>
        <taxon>Clohesyomyces</taxon>
    </lineage>
</organism>
<comment type="caution">
    <text evidence="1">The sequence shown here is derived from an EMBL/GenBank/DDBJ whole genome shotgun (WGS) entry which is preliminary data.</text>
</comment>
<dbReference type="Proteomes" id="UP000193144">
    <property type="component" value="Unassembled WGS sequence"/>
</dbReference>
<sequence>MFSSVPSGVIIEEDPMERIPPRPCCGADDEQEQDRARVPSQAMRDCCGQPGHHGHGQMECGRFISRGLRAGLISPPAATVVFPSGPHAVPFDYRLSLASQQRSGAGTEGRRPSGWRASCVSCLSSRSARWGVVPQTRFRSTTTRCCWLAGSWALSGCSLRPLADERSVGFAESRRSQLEARRTVRCSL</sequence>
<dbReference type="EMBL" id="MCFA01000059">
    <property type="protein sequence ID" value="ORY11623.1"/>
    <property type="molecule type" value="Genomic_DNA"/>
</dbReference>
<dbReference type="AlphaFoldDB" id="A0A1Y1ZMZ0"/>
<protein>
    <submittedName>
        <fullName evidence="1">Uncharacterized protein</fullName>
    </submittedName>
</protein>
<accession>A0A1Y1ZMZ0</accession>
<name>A0A1Y1ZMZ0_9PLEO</name>
<evidence type="ECO:0000313" key="1">
    <source>
        <dbReference type="EMBL" id="ORY11623.1"/>
    </source>
</evidence>
<proteinExistence type="predicted"/>
<evidence type="ECO:0000313" key="2">
    <source>
        <dbReference type="Proteomes" id="UP000193144"/>
    </source>
</evidence>
<keyword evidence="2" id="KW-1185">Reference proteome</keyword>
<gene>
    <name evidence="1" type="ORF">BCR34DRAFT_318082</name>
</gene>